<sequence length="189" mass="21920">MRCVSLWEMAHRGAVRLENNIWASTEYEQPAMTDYGAPHLPYNWDTRFNLWGFEKHIRSSNAIEICNWRASDIFGRLDPYSDFCDELEVNQNRYRRIISAPTVDALLSQKNDLMLQVFLPPKFADYASNVIQAQAQAGLPPDTASHSHRARFQYRIDPQGRAIFLADRERPRSIDALMKYSKCSFSARN</sequence>
<organism evidence="1 2">
    <name type="scientific">Mycena sanguinolenta</name>
    <dbReference type="NCBI Taxonomy" id="230812"/>
    <lineage>
        <taxon>Eukaryota</taxon>
        <taxon>Fungi</taxon>
        <taxon>Dikarya</taxon>
        <taxon>Basidiomycota</taxon>
        <taxon>Agaricomycotina</taxon>
        <taxon>Agaricomycetes</taxon>
        <taxon>Agaricomycetidae</taxon>
        <taxon>Agaricales</taxon>
        <taxon>Marasmiineae</taxon>
        <taxon>Mycenaceae</taxon>
        <taxon>Mycena</taxon>
    </lineage>
</organism>
<evidence type="ECO:0000313" key="1">
    <source>
        <dbReference type="EMBL" id="KAF7338707.1"/>
    </source>
</evidence>
<evidence type="ECO:0000313" key="2">
    <source>
        <dbReference type="Proteomes" id="UP000623467"/>
    </source>
</evidence>
<accession>A0A8H6XDS9</accession>
<dbReference type="OrthoDB" id="539213at2759"/>
<comment type="caution">
    <text evidence="1">The sequence shown here is derived from an EMBL/GenBank/DDBJ whole genome shotgun (WGS) entry which is preliminary data.</text>
</comment>
<protein>
    <submittedName>
        <fullName evidence="1">Uncharacterized protein</fullName>
    </submittedName>
</protein>
<gene>
    <name evidence="1" type="ORF">MSAN_02192900</name>
</gene>
<reference evidence="1" key="1">
    <citation type="submission" date="2020-05" db="EMBL/GenBank/DDBJ databases">
        <title>Mycena genomes resolve the evolution of fungal bioluminescence.</title>
        <authorList>
            <person name="Tsai I.J."/>
        </authorList>
    </citation>
    <scope>NUCLEOTIDE SEQUENCE</scope>
    <source>
        <strain evidence="1">160909Yilan</strain>
    </source>
</reference>
<keyword evidence="2" id="KW-1185">Reference proteome</keyword>
<dbReference type="Proteomes" id="UP000623467">
    <property type="component" value="Unassembled WGS sequence"/>
</dbReference>
<dbReference type="EMBL" id="JACAZH010000032">
    <property type="protein sequence ID" value="KAF7338707.1"/>
    <property type="molecule type" value="Genomic_DNA"/>
</dbReference>
<dbReference type="AlphaFoldDB" id="A0A8H6XDS9"/>
<proteinExistence type="predicted"/>
<name>A0A8H6XDS9_9AGAR</name>